<dbReference type="PANTHER" id="PTHR10925">
    <property type="entry name" value="N-ACETYLTRANSFERASE 10"/>
    <property type="match status" value="1"/>
</dbReference>
<proteinExistence type="predicted"/>
<dbReference type="Gene3D" id="3.40.630.30">
    <property type="match status" value="1"/>
</dbReference>
<dbReference type="AlphaFoldDB" id="A0A5J5ADQ4"/>
<feature type="domain" description="N-acetyltransferase" evidence="2">
    <location>
        <begin position="70"/>
        <end position="152"/>
    </location>
</feature>
<accession>A0A5J5ADQ4</accession>
<evidence type="ECO:0000259" key="2">
    <source>
        <dbReference type="Pfam" id="PF13718"/>
    </source>
</evidence>
<feature type="region of interest" description="Disordered" evidence="1">
    <location>
        <begin position="1"/>
        <end position="54"/>
    </location>
</feature>
<dbReference type="Pfam" id="PF13718">
    <property type="entry name" value="GNAT_acetyltr_2"/>
    <property type="match status" value="1"/>
</dbReference>
<feature type="compositionally biased region" description="Basic and acidic residues" evidence="1">
    <location>
        <begin position="32"/>
        <end position="47"/>
    </location>
</feature>
<reference evidence="3 4" key="1">
    <citation type="submission" date="2019-09" db="EMBL/GenBank/DDBJ databases">
        <title>A chromosome-level genome assembly of the Chinese tupelo Nyssa sinensis.</title>
        <authorList>
            <person name="Yang X."/>
            <person name="Kang M."/>
            <person name="Yang Y."/>
            <person name="Xiong H."/>
            <person name="Wang M."/>
            <person name="Zhang Z."/>
            <person name="Wang Z."/>
            <person name="Wu H."/>
            <person name="Ma T."/>
            <person name="Liu J."/>
            <person name="Xi Z."/>
        </authorList>
    </citation>
    <scope>NUCLEOTIDE SEQUENCE [LARGE SCALE GENOMIC DNA]</scope>
    <source>
        <strain evidence="3">J267</strain>
        <tissue evidence="3">Leaf</tissue>
    </source>
</reference>
<keyword evidence="4" id="KW-1185">Reference proteome</keyword>
<dbReference type="EMBL" id="CM018045">
    <property type="protein sequence ID" value="KAA8528369.1"/>
    <property type="molecule type" value="Genomic_DNA"/>
</dbReference>
<dbReference type="GO" id="GO:0005730">
    <property type="term" value="C:nucleolus"/>
    <property type="evidence" value="ECO:0007669"/>
    <property type="project" value="TreeGrafter"/>
</dbReference>
<evidence type="ECO:0000313" key="3">
    <source>
        <dbReference type="EMBL" id="KAA8528369.1"/>
    </source>
</evidence>
<dbReference type="GO" id="GO:1904812">
    <property type="term" value="P:rRNA acetylation involved in maturation of SSU-rRNA"/>
    <property type="evidence" value="ECO:0007669"/>
    <property type="project" value="TreeGrafter"/>
</dbReference>
<dbReference type="OrthoDB" id="10067491at2759"/>
<gene>
    <name evidence="3" type="ORF">F0562_035724</name>
</gene>
<dbReference type="Proteomes" id="UP000325577">
    <property type="component" value="Linkage Group LG21"/>
</dbReference>
<evidence type="ECO:0000313" key="4">
    <source>
        <dbReference type="Proteomes" id="UP000325577"/>
    </source>
</evidence>
<name>A0A5J5ADQ4_9ASTE</name>
<evidence type="ECO:0000256" key="1">
    <source>
        <dbReference type="SAM" id="MobiDB-lite"/>
    </source>
</evidence>
<dbReference type="InterPro" id="IPR000182">
    <property type="entry name" value="GNAT_dom"/>
</dbReference>
<dbReference type="GO" id="GO:0030686">
    <property type="term" value="C:90S preribosome"/>
    <property type="evidence" value="ECO:0007669"/>
    <property type="project" value="TreeGrafter"/>
</dbReference>
<dbReference type="GO" id="GO:0000049">
    <property type="term" value="F:tRNA binding"/>
    <property type="evidence" value="ECO:0007669"/>
    <property type="project" value="TreeGrafter"/>
</dbReference>
<dbReference type="InterPro" id="IPR032672">
    <property type="entry name" value="TmcA/NAT10/Kre33"/>
</dbReference>
<protein>
    <recommendedName>
        <fullName evidence="2">N-acetyltransferase domain-containing protein</fullName>
    </recommendedName>
</protein>
<dbReference type="PANTHER" id="PTHR10925:SF5">
    <property type="entry name" value="RNA CYTIDINE ACETYLTRANSFERASE"/>
    <property type="match status" value="1"/>
</dbReference>
<sequence>MEDIDKDGIDVGDISDDERNSGNDEGNNENMGNEKNDTQNEDVDPHKHAFQRKPRKRTSIIWNDFEEVVDTDGSKKVSLLEENIKPRTDLPPLLVHLREQRPEKLHYIGVSFGLTLDLFRFWRKHKFAPFYIGQIPSTVTGEHTCMVLKTLNNDDIEATGSDQWGFFGPFYQDFRQRFARLLGCSFRAMEYKLAMRSESESSFSSLFRILGDAIGASKKFKENPNFQISHRKTLEIVNGASEPFDPIRTLSSAEAMGWNDLSCIDCWLMKS</sequence>
<dbReference type="GO" id="GO:1990883">
    <property type="term" value="F:18S rRNA cytidine N-acetyltransferase activity"/>
    <property type="evidence" value="ECO:0007669"/>
    <property type="project" value="TreeGrafter"/>
</dbReference>
<organism evidence="3 4">
    <name type="scientific">Nyssa sinensis</name>
    <dbReference type="NCBI Taxonomy" id="561372"/>
    <lineage>
        <taxon>Eukaryota</taxon>
        <taxon>Viridiplantae</taxon>
        <taxon>Streptophyta</taxon>
        <taxon>Embryophyta</taxon>
        <taxon>Tracheophyta</taxon>
        <taxon>Spermatophyta</taxon>
        <taxon>Magnoliopsida</taxon>
        <taxon>eudicotyledons</taxon>
        <taxon>Gunneridae</taxon>
        <taxon>Pentapetalae</taxon>
        <taxon>asterids</taxon>
        <taxon>Cornales</taxon>
        <taxon>Nyssaceae</taxon>
        <taxon>Nyssa</taxon>
    </lineage>
</organism>